<feature type="coiled-coil region" evidence="1">
    <location>
        <begin position="516"/>
        <end position="570"/>
    </location>
</feature>
<evidence type="ECO:0000313" key="4">
    <source>
        <dbReference type="Proteomes" id="UP001057455"/>
    </source>
</evidence>
<sequence>MTGDSVTIRDSLLNSPTNLKEAIDWILRLTGKDGTPNTHCLCLLSEVIHDLVRDVEGYLDEEELGVVRGTLVDLQGVEGTRRISELVEGVAKGLQKFVGWKEVTIASGGVKDGEIGKDGIGRCGMTGSSGQCTCGSKYKCGNGSNQKYTSSYDKSGNDCKWDDIYKKCTGSGTKDAVGDLTTLARILLGAVPLVFSGLSYLYWISKQSSNNLRLPLRYYVERMGYKWQEWRLVSSNGVDLGDQSGKKDGLIKVIKDCGVFGVEVSSGNYAQYLEKLRTEANGSGTTSTGLTSGQHSLLKLNILCSGYFRSLHTIDSIRSTAPRLPRTVREILTLVPKVQEMFRKVGTGAKGEVVFYGANVDGYEKVLTVIPGNVASYLLGAALVAPLVLLGIQDTIDCLVGSVQNGANDQPSSIESYKLAGYTTPVAIHDLYANMQFKFTYPLSETQSYYLLQDCLVALFYQLFFLKHVTYWEYTGGYGWGWCKYGEGVKCDDGVKGGTGCLSWICPVGDKSGKEYWDAVAKKNEVENELEDLKKKEKKKDKDQEKKKLEEEVKKKKKEMNEAYKKVINQENCGKDGASNPSPLQAFLTDCLKGFTCQEVVKREGSLKKLQELRKSNGKDNSVYSDCYPPFLSHRGHTKVFGTECAVPMGFSGSFREKEESTGSQAAAGPGNGMIGLGIYAVLAYYANDDVYSSGLYQITRCICSLTRRVPRSTGTLFGFFHGLGHVLFHRKKKNARGQDELDETFKKALKDEMERCPGSSNSKELLDAINKWRGGSHTDNKCLTLDSIQNCNGGGQKGQTCGKYLQPLTGSLYNSMATQFTETLHEGLKSLLDEFVKIDCSKSGCSKSSGGGGGSSHCCQGGDNHGTQCKCDNVVECVGVHGLFYRFGFTYRGPDYLSHNGTYGDYKRTCTQFNTQLQKVLENQLFKTVLDQLRKFIYTTRLPFGLYVTAFWLIVLVYLLWSMTVNLDLIHIQSHWRSPGSYLVPLQRILADGSRKGFCTLGYFQENNGDRLLSQGVKDYSEQANAVRSTGIQAAAGNKEVQLPQQLEKQYYQQPANAVRSPNLMLPQAVDLVKDYLEHANAVRSTNTS</sequence>
<dbReference type="OrthoDB" id="365890at2759"/>
<keyword evidence="4" id="KW-1185">Reference proteome</keyword>
<reference evidence="3" key="1">
    <citation type="submission" date="2019-12" db="EMBL/GenBank/DDBJ databases">
        <title>Genome sequence of Babesia ovis.</title>
        <authorList>
            <person name="Yamagishi J."/>
            <person name="Sevinc F."/>
            <person name="Xuan X."/>
        </authorList>
    </citation>
    <scope>NUCLEOTIDE SEQUENCE</scope>
    <source>
        <strain evidence="3">Selcuk</strain>
    </source>
</reference>
<dbReference type="AlphaFoldDB" id="A0A9W5T9L0"/>
<name>A0A9W5T9L0_BABOV</name>
<proteinExistence type="predicted"/>
<gene>
    <name evidence="3" type="ORF">BaOVIS_009850</name>
</gene>
<accession>A0A9W5T9L0</accession>
<evidence type="ECO:0000256" key="2">
    <source>
        <dbReference type="SAM" id="Phobius"/>
    </source>
</evidence>
<keyword evidence="2" id="KW-1133">Transmembrane helix</keyword>
<protein>
    <submittedName>
        <fullName evidence="3">Variant erythrocyte surface antigen beta subunit, putative</fullName>
    </submittedName>
</protein>
<evidence type="ECO:0000313" key="3">
    <source>
        <dbReference type="EMBL" id="GFE53581.1"/>
    </source>
</evidence>
<dbReference type="EMBL" id="BLIY01000006">
    <property type="protein sequence ID" value="GFE53581.1"/>
    <property type="molecule type" value="Genomic_DNA"/>
</dbReference>
<keyword evidence="2" id="KW-0472">Membrane</keyword>
<comment type="caution">
    <text evidence="3">The sequence shown here is derived from an EMBL/GenBank/DDBJ whole genome shotgun (WGS) entry which is preliminary data.</text>
</comment>
<dbReference type="Proteomes" id="UP001057455">
    <property type="component" value="Unassembled WGS sequence"/>
</dbReference>
<keyword evidence="1" id="KW-0175">Coiled coil</keyword>
<feature type="transmembrane region" description="Helical" evidence="2">
    <location>
        <begin position="945"/>
        <end position="962"/>
    </location>
</feature>
<organism evidence="3 4">
    <name type="scientific">Babesia ovis</name>
    <dbReference type="NCBI Taxonomy" id="5869"/>
    <lineage>
        <taxon>Eukaryota</taxon>
        <taxon>Sar</taxon>
        <taxon>Alveolata</taxon>
        <taxon>Apicomplexa</taxon>
        <taxon>Aconoidasida</taxon>
        <taxon>Piroplasmida</taxon>
        <taxon>Babesiidae</taxon>
        <taxon>Babesia</taxon>
    </lineage>
</organism>
<evidence type="ECO:0000256" key="1">
    <source>
        <dbReference type="SAM" id="Coils"/>
    </source>
</evidence>
<keyword evidence="2" id="KW-0812">Transmembrane</keyword>